<protein>
    <recommendedName>
        <fullName evidence="3">2'-5' RNA ligase family protein</fullName>
    </recommendedName>
</protein>
<dbReference type="RefSeq" id="WP_345053819.1">
    <property type="nucleotide sequence ID" value="NZ_BAABED010000001.1"/>
</dbReference>
<dbReference type="Proteomes" id="UP001589536">
    <property type="component" value="Unassembled WGS sequence"/>
</dbReference>
<sequence length="204" mass="22393">MANRPRGGWDSTTLTAPPITVEVPVLSVGAGPSDYEELARYVWALRRPRGLHMTLLHLGVAEDFCRDVTQWTKGITSAESAMVGTVSWLEALPVLEAFSGSSESLIALGRGGVCGLEIAVPAFVRDYQLALVRGLHELLDELLVDNIDDFILSSPALGFRSPRWVPHVAVGRPKYRGRGPWEIGRVGVEFGESRIRNRQFLPGF</sequence>
<organism evidence="1 2">
    <name type="scientific">Arthrobacter methylotrophus</name>
    <dbReference type="NCBI Taxonomy" id="121291"/>
    <lineage>
        <taxon>Bacteria</taxon>
        <taxon>Bacillati</taxon>
        <taxon>Actinomycetota</taxon>
        <taxon>Actinomycetes</taxon>
        <taxon>Micrococcales</taxon>
        <taxon>Micrococcaceae</taxon>
        <taxon>Arthrobacter</taxon>
    </lineage>
</organism>
<name>A0ABV5UVE4_9MICC</name>
<comment type="caution">
    <text evidence="1">The sequence shown here is derived from an EMBL/GenBank/DDBJ whole genome shotgun (WGS) entry which is preliminary data.</text>
</comment>
<evidence type="ECO:0000313" key="1">
    <source>
        <dbReference type="EMBL" id="MFB9716176.1"/>
    </source>
</evidence>
<dbReference type="EMBL" id="JBHMBH010000042">
    <property type="protein sequence ID" value="MFB9716176.1"/>
    <property type="molecule type" value="Genomic_DNA"/>
</dbReference>
<evidence type="ECO:0000313" key="2">
    <source>
        <dbReference type="Proteomes" id="UP001589536"/>
    </source>
</evidence>
<accession>A0ABV5UVE4</accession>
<reference evidence="1 2" key="1">
    <citation type="submission" date="2024-09" db="EMBL/GenBank/DDBJ databases">
        <authorList>
            <person name="Sun Q."/>
            <person name="Mori K."/>
        </authorList>
    </citation>
    <scope>NUCLEOTIDE SEQUENCE [LARGE SCALE GENOMIC DNA]</scope>
    <source>
        <strain evidence="1 2">JCM 13519</strain>
    </source>
</reference>
<gene>
    <name evidence="1" type="ORF">ACFFPI_18930</name>
</gene>
<keyword evidence="2" id="KW-1185">Reference proteome</keyword>
<evidence type="ECO:0008006" key="3">
    <source>
        <dbReference type="Google" id="ProtNLM"/>
    </source>
</evidence>
<proteinExistence type="predicted"/>